<sequence length="143" mass="15499">MPRFDPALYSFHVETPDSESYRRLRAVSGLSPKSEEAARRGLPNTLHAVIARFEGRTVAMGRVVGDGGAFFQIVDMAVEPAHQGQGIGKAIFAALVDWLRETAPDSARVSLTAGGDARHLYAQFGFEPVMPEAIGMALMIRRG</sequence>
<dbReference type="PATRIC" id="fig|401562.3.peg.3750"/>
<dbReference type="eggNOG" id="COG0456">
    <property type="taxonomic scope" value="Bacteria"/>
</dbReference>
<dbReference type="EMBL" id="LDPZ01000051">
    <property type="protein sequence ID" value="KTQ86035.1"/>
    <property type="molecule type" value="Genomic_DNA"/>
</dbReference>
<dbReference type="OrthoDB" id="9797456at2"/>
<feature type="domain" description="N-acetyltransferase" evidence="1">
    <location>
        <begin position="1"/>
        <end position="141"/>
    </location>
</feature>
<dbReference type="CDD" id="cd04301">
    <property type="entry name" value="NAT_SF"/>
    <property type="match status" value="1"/>
</dbReference>
<dbReference type="SUPFAM" id="SSF55729">
    <property type="entry name" value="Acyl-CoA N-acyltransferases (Nat)"/>
    <property type="match status" value="1"/>
</dbReference>
<dbReference type="EMBL" id="LDQA01000015">
    <property type="protein sequence ID" value="KTR06753.1"/>
    <property type="molecule type" value="Genomic_DNA"/>
</dbReference>
<accession>A0A175RTI8</accession>
<dbReference type="InterPro" id="IPR016181">
    <property type="entry name" value="Acyl_CoA_acyltransferase"/>
</dbReference>
<evidence type="ECO:0000313" key="3">
    <source>
        <dbReference type="EMBL" id="KTR06753.1"/>
    </source>
</evidence>
<dbReference type="STRING" id="401562.NS365_06435"/>
<reference evidence="4 5" key="1">
    <citation type="journal article" date="2016" name="Front. Microbiol.">
        <title>Genomic Resource of Rice Seed Associated Bacteria.</title>
        <authorList>
            <person name="Midha S."/>
            <person name="Bansal K."/>
            <person name="Sharma S."/>
            <person name="Kumar N."/>
            <person name="Patil P.P."/>
            <person name="Chaudhry V."/>
            <person name="Patil P.B."/>
        </authorList>
    </citation>
    <scope>NUCLEOTIDE SEQUENCE [LARGE SCALE GENOMIC DNA]</scope>
    <source>
        <strain evidence="2 4">NS226</strain>
        <strain evidence="3 5">NS365</strain>
    </source>
</reference>
<comment type="caution">
    <text evidence="3">The sequence shown here is derived from an EMBL/GenBank/DDBJ whole genome shotgun (WGS) entry which is preliminary data.</text>
</comment>
<dbReference type="Pfam" id="PF13508">
    <property type="entry name" value="Acetyltransf_7"/>
    <property type="match status" value="1"/>
</dbReference>
<evidence type="ECO:0000313" key="5">
    <source>
        <dbReference type="Proteomes" id="UP000078529"/>
    </source>
</evidence>
<dbReference type="InterPro" id="IPR000182">
    <property type="entry name" value="GNAT_dom"/>
</dbReference>
<dbReference type="Proteomes" id="UP000078272">
    <property type="component" value="Unassembled WGS sequence"/>
</dbReference>
<keyword evidence="5" id="KW-1185">Reference proteome</keyword>
<protein>
    <submittedName>
        <fullName evidence="3">AttT protein</fullName>
    </submittedName>
</protein>
<dbReference type="PROSITE" id="PS51186">
    <property type="entry name" value="GNAT"/>
    <property type="match status" value="1"/>
</dbReference>
<evidence type="ECO:0000313" key="4">
    <source>
        <dbReference type="Proteomes" id="UP000078272"/>
    </source>
</evidence>
<dbReference type="GO" id="GO:0016747">
    <property type="term" value="F:acyltransferase activity, transferring groups other than amino-acyl groups"/>
    <property type="evidence" value="ECO:0007669"/>
    <property type="project" value="InterPro"/>
</dbReference>
<organism evidence="3 5">
    <name type="scientific">Aureimonas ureilytica</name>
    <dbReference type="NCBI Taxonomy" id="401562"/>
    <lineage>
        <taxon>Bacteria</taxon>
        <taxon>Pseudomonadati</taxon>
        <taxon>Pseudomonadota</taxon>
        <taxon>Alphaproteobacteria</taxon>
        <taxon>Hyphomicrobiales</taxon>
        <taxon>Aurantimonadaceae</taxon>
        <taxon>Aureimonas</taxon>
    </lineage>
</organism>
<dbReference type="PANTHER" id="PTHR43233">
    <property type="entry name" value="FAMILY N-ACETYLTRANSFERASE, PUTATIVE (AFU_ORTHOLOGUE AFUA_6G03350)-RELATED"/>
    <property type="match status" value="1"/>
</dbReference>
<proteinExistence type="predicted"/>
<dbReference type="Proteomes" id="UP000078529">
    <property type="component" value="Unassembled WGS sequence"/>
</dbReference>
<evidence type="ECO:0000313" key="2">
    <source>
        <dbReference type="EMBL" id="KTQ86035.1"/>
    </source>
</evidence>
<dbReference type="AlphaFoldDB" id="A0A175RTI8"/>
<dbReference type="InterPro" id="IPR053144">
    <property type="entry name" value="Acetyltransferase_Butenolide"/>
</dbReference>
<dbReference type="PANTHER" id="PTHR43233:SF1">
    <property type="entry name" value="FAMILY N-ACETYLTRANSFERASE, PUTATIVE (AFU_ORTHOLOGUE AFUA_6G03350)-RELATED"/>
    <property type="match status" value="1"/>
</dbReference>
<dbReference type="Gene3D" id="3.40.630.30">
    <property type="match status" value="1"/>
</dbReference>
<gene>
    <name evidence="2" type="ORF">NS226_18275</name>
    <name evidence="3" type="ORF">NS365_06435</name>
</gene>
<evidence type="ECO:0000259" key="1">
    <source>
        <dbReference type="PROSITE" id="PS51186"/>
    </source>
</evidence>
<name>A0A175RTI8_9HYPH</name>
<dbReference type="RefSeq" id="WP_058599445.1">
    <property type="nucleotide sequence ID" value="NZ_LDPZ01000051.1"/>
</dbReference>